<evidence type="ECO:0000313" key="1">
    <source>
        <dbReference type="EMBL" id="OEU19434.1"/>
    </source>
</evidence>
<sequence>MKKVKEMAQTRSIPIWRYYTADQPAKTKVTRHVPTRKHVLPRRMSSNTKEFLRNFRLMRKHTAAERRFVACSSLIDEFVQCGLLQLETVASGDTICVHPEFAGSDGYMKLPMDPCTIPTGLASQTTTISSA</sequence>
<evidence type="ECO:0000313" key="2">
    <source>
        <dbReference type="Proteomes" id="UP000095751"/>
    </source>
</evidence>
<dbReference type="InParanoid" id="A0A1E7FMT2"/>
<organism evidence="1 2">
    <name type="scientific">Fragilariopsis cylindrus CCMP1102</name>
    <dbReference type="NCBI Taxonomy" id="635003"/>
    <lineage>
        <taxon>Eukaryota</taxon>
        <taxon>Sar</taxon>
        <taxon>Stramenopiles</taxon>
        <taxon>Ochrophyta</taxon>
        <taxon>Bacillariophyta</taxon>
        <taxon>Bacillariophyceae</taxon>
        <taxon>Bacillariophycidae</taxon>
        <taxon>Bacillariales</taxon>
        <taxon>Bacillariaceae</taxon>
        <taxon>Fragilariopsis</taxon>
    </lineage>
</organism>
<dbReference type="Proteomes" id="UP000095751">
    <property type="component" value="Unassembled WGS sequence"/>
</dbReference>
<reference evidence="1 2" key="1">
    <citation type="submission" date="2016-09" db="EMBL/GenBank/DDBJ databases">
        <title>Extensive genetic diversity and differential bi-allelic expression allows diatom success in the polar Southern Ocean.</title>
        <authorList>
            <consortium name="DOE Joint Genome Institute"/>
            <person name="Mock T."/>
            <person name="Otillar R.P."/>
            <person name="Strauss J."/>
            <person name="Dupont C."/>
            <person name="Frickenhaus S."/>
            <person name="Maumus F."/>
            <person name="Mcmullan M."/>
            <person name="Sanges R."/>
            <person name="Schmutz J."/>
            <person name="Toseland A."/>
            <person name="Valas R."/>
            <person name="Veluchamy A."/>
            <person name="Ward B.J."/>
            <person name="Allen A."/>
            <person name="Barry K."/>
            <person name="Falciatore A."/>
            <person name="Ferrante M."/>
            <person name="Fortunato A.E."/>
            <person name="Gloeckner G."/>
            <person name="Gruber A."/>
            <person name="Hipkin R."/>
            <person name="Janech M."/>
            <person name="Kroth P."/>
            <person name="Leese F."/>
            <person name="Lindquist E."/>
            <person name="Lyon B.R."/>
            <person name="Martin J."/>
            <person name="Mayer C."/>
            <person name="Parker M."/>
            <person name="Quesneville H."/>
            <person name="Raymond J."/>
            <person name="Uhlig C."/>
            <person name="Valentin K.U."/>
            <person name="Worden A.Z."/>
            <person name="Armbrust E.V."/>
            <person name="Bowler C."/>
            <person name="Green B."/>
            <person name="Moulton V."/>
            <person name="Van Oosterhout C."/>
            <person name="Grigoriev I."/>
        </authorList>
    </citation>
    <scope>NUCLEOTIDE SEQUENCE [LARGE SCALE GENOMIC DNA]</scope>
    <source>
        <strain evidence="1 2">CCMP1102</strain>
    </source>
</reference>
<accession>A0A1E7FMT2</accession>
<proteinExistence type="predicted"/>
<dbReference type="EMBL" id="KV784355">
    <property type="protein sequence ID" value="OEU19434.1"/>
    <property type="molecule type" value="Genomic_DNA"/>
</dbReference>
<name>A0A1E7FMT2_9STRA</name>
<gene>
    <name evidence="1" type="ORF">FRACYDRAFT_235487</name>
</gene>
<dbReference type="KEGG" id="fcy:FRACYDRAFT_235487"/>
<keyword evidence="2" id="KW-1185">Reference proteome</keyword>
<dbReference type="AlphaFoldDB" id="A0A1E7FMT2"/>
<protein>
    <submittedName>
        <fullName evidence="1">Uncharacterized protein</fullName>
    </submittedName>
</protein>